<name>A0A482XC23_LAOST</name>
<reference evidence="2 3" key="1">
    <citation type="journal article" date="2017" name="Gigascience">
        <title>Genome sequence of the small brown planthopper, Laodelphax striatellus.</title>
        <authorList>
            <person name="Zhu J."/>
            <person name="Jiang F."/>
            <person name="Wang X."/>
            <person name="Yang P."/>
            <person name="Bao Y."/>
            <person name="Zhao W."/>
            <person name="Wang W."/>
            <person name="Lu H."/>
            <person name="Wang Q."/>
            <person name="Cui N."/>
            <person name="Li J."/>
            <person name="Chen X."/>
            <person name="Luo L."/>
            <person name="Yu J."/>
            <person name="Kang L."/>
            <person name="Cui F."/>
        </authorList>
    </citation>
    <scope>NUCLEOTIDE SEQUENCE [LARGE SCALE GENOMIC DNA]</scope>
    <source>
        <strain evidence="2">Lst14</strain>
    </source>
</reference>
<dbReference type="InParanoid" id="A0A482XC23"/>
<sequence>MYARHMEKGVAEMRDGESDDCLSLTCSPISTPDEMNSVPVVRANPNPVITRSTAIPAKRRVMNRPSKIDVKANLISVARRKLKTVKRTETGVGRELKIREPTPESQGSQERMANKNHIGGGIPMKRKARLSGNQDVQKVMITEKNVAPAEKKEMKLDVAPSQEVNRSISKQAFFGAKYSDMLSSEFEEMYHRDEEPNSLQQESMSMRAGPANRNNNRHTEFNNNTELNVFNARKTVLNNPPTSSSAVSSEVSDIKSKYANPESRMEQNWRNSNFVDLHDLLNYCENSDCKERDMHQVPSESANLNSKRAEELRNSFLDHLPLIIKLMWGNKVKISNQNCHSLIRQILEAIRVYSLNRDFGHAFAILLRTAISCFNKHYKIIHDILVHIKVEKVENIVEALRPLLSKEDFNWPIWLQRRIVTRLTDCGDKARADWLETHRDFTPLAKFLNSEFYTKLQMSVETDRVDQSKYSPVPECRMQGQGTDQTRPFTTAIRENNSIPMQINSKSSKLPNAIECPDKKSSDITFPTQSTNENFVLPLSRQIDINSRSTKFPPAMSNSSNFIPPTQSTNNNFVVPLSRQNDINSRSNEFPPPMEYADKRSSTFVSPTQLTYQYFGHEPSRQINSRSTEIPPPMENAKKRSRTFVSPTQLTYYNFGHEPSRKINSRSTEIPPPMEYANKRSIIISSWRQLTYDNFGHETSRQINSRSTEIPPPMEYADKRSSTFVSPTLLTYDIFGHEPSRQINSRSTEIPPPMEYANKRSSTFVSPTLLTYDIFGHEPSRQININSISSGFPVGMENLDKNSSNNIFPAQSLNRNLTRVEIARWSNSVYDVGPAIECADKSSSDDFFPAQPLNSNLLQVPISSSNNIISEAAEVRPTMECSDGNFSINIFPAQSLSREISERVTEILLLSDVNRALCILENFQAEQLYEVALHIFREHSADYEKVVNVMLEYFKERRCMHFLMKNFDVFLSTLVFNFVVKLFNDGRKGDAYRHFHTIIQSGLDYFNVQVFPELLCESYRPYRSSMDNIMIAVDVFIAADKYDNAAKLLIDNCLLKGPSEWKVPSTCKFDLVLRDRCIQTCFDRFLNDSRPTVIMLACRLFSQMQEQRCPFASSEDQVIRILKKLLPISTFDKLAYEIFKKFFLNINDNNKPNLVVAEAPICRAMLIISHSVDPDYCPILLHEFLELALYPKWQVRDVLIFHSNWTQIEIEMLFENFVQQLLDRRDKPSWLGFVLPKQLRFSVEQCAKVNAIAALDLDVSIESAIYRLQELLSSLRPRMKGIVSGSTVTLVKCEWQAYFHKRYQAANQINNTTVI</sequence>
<gene>
    <name evidence="2" type="ORF">LSTR_LSTR014581</name>
</gene>
<feature type="region of interest" description="Disordered" evidence="1">
    <location>
        <begin position="622"/>
        <end position="641"/>
    </location>
</feature>
<feature type="compositionally biased region" description="Basic and acidic residues" evidence="1">
    <location>
        <begin position="1"/>
        <end position="16"/>
    </location>
</feature>
<dbReference type="Proteomes" id="UP000291343">
    <property type="component" value="Unassembled WGS sequence"/>
</dbReference>
<protein>
    <submittedName>
        <fullName evidence="2">Uncharacterized protein</fullName>
    </submittedName>
</protein>
<proteinExistence type="predicted"/>
<organism evidence="2 3">
    <name type="scientific">Laodelphax striatellus</name>
    <name type="common">Small brown planthopper</name>
    <name type="synonym">Delphax striatella</name>
    <dbReference type="NCBI Taxonomy" id="195883"/>
    <lineage>
        <taxon>Eukaryota</taxon>
        <taxon>Metazoa</taxon>
        <taxon>Ecdysozoa</taxon>
        <taxon>Arthropoda</taxon>
        <taxon>Hexapoda</taxon>
        <taxon>Insecta</taxon>
        <taxon>Pterygota</taxon>
        <taxon>Neoptera</taxon>
        <taxon>Paraneoptera</taxon>
        <taxon>Hemiptera</taxon>
        <taxon>Auchenorrhyncha</taxon>
        <taxon>Fulgoroidea</taxon>
        <taxon>Delphacidae</taxon>
        <taxon>Criomorphinae</taxon>
        <taxon>Laodelphax</taxon>
    </lineage>
</organism>
<keyword evidence="3" id="KW-1185">Reference proteome</keyword>
<dbReference type="OrthoDB" id="10662198at2759"/>
<accession>A0A482XC23</accession>
<feature type="region of interest" description="Disordered" evidence="1">
    <location>
        <begin position="1"/>
        <end position="20"/>
    </location>
</feature>
<evidence type="ECO:0000313" key="2">
    <source>
        <dbReference type="EMBL" id="RZF43239.1"/>
    </source>
</evidence>
<comment type="caution">
    <text evidence="2">The sequence shown here is derived from an EMBL/GenBank/DDBJ whole genome shotgun (WGS) entry which is preliminary data.</text>
</comment>
<evidence type="ECO:0000313" key="3">
    <source>
        <dbReference type="Proteomes" id="UP000291343"/>
    </source>
</evidence>
<evidence type="ECO:0000256" key="1">
    <source>
        <dbReference type="SAM" id="MobiDB-lite"/>
    </source>
</evidence>
<feature type="region of interest" description="Disordered" evidence="1">
    <location>
        <begin position="194"/>
        <end position="218"/>
    </location>
</feature>
<feature type="region of interest" description="Disordered" evidence="1">
    <location>
        <begin position="699"/>
        <end position="718"/>
    </location>
</feature>
<feature type="region of interest" description="Disordered" evidence="1">
    <location>
        <begin position="100"/>
        <end position="125"/>
    </location>
</feature>
<dbReference type="EMBL" id="QKKF02012812">
    <property type="protein sequence ID" value="RZF43239.1"/>
    <property type="molecule type" value="Genomic_DNA"/>
</dbReference>